<organism evidence="5 6">
    <name type="scientific">Selenomonas montiformis</name>
    <dbReference type="NCBI Taxonomy" id="2652285"/>
    <lineage>
        <taxon>Bacteria</taxon>
        <taxon>Bacillati</taxon>
        <taxon>Bacillota</taxon>
        <taxon>Negativicutes</taxon>
        <taxon>Selenomonadales</taxon>
        <taxon>Selenomonadaceae</taxon>
        <taxon>Selenomonas</taxon>
    </lineage>
</organism>
<keyword evidence="6" id="KW-1185">Reference proteome</keyword>
<dbReference type="Proteomes" id="UP000430222">
    <property type="component" value="Unassembled WGS sequence"/>
</dbReference>
<dbReference type="InterPro" id="IPR000843">
    <property type="entry name" value="HTH_LacI"/>
</dbReference>
<dbReference type="PRINTS" id="PR00036">
    <property type="entry name" value="HTHLACI"/>
</dbReference>
<evidence type="ECO:0000259" key="4">
    <source>
        <dbReference type="PROSITE" id="PS50932"/>
    </source>
</evidence>
<dbReference type="InterPro" id="IPR028082">
    <property type="entry name" value="Peripla_BP_I"/>
</dbReference>
<dbReference type="GO" id="GO:0003700">
    <property type="term" value="F:DNA-binding transcription factor activity"/>
    <property type="evidence" value="ECO:0007669"/>
    <property type="project" value="TreeGrafter"/>
</dbReference>
<keyword evidence="1" id="KW-0805">Transcription regulation</keyword>
<sequence length="334" mass="36466">MTIYDIANACGVSIATVSRVLNNSDKVSEKTRQKVLDVIRQQNYSPNPFARGLGLDSMRMIGLLCTDVSDAFYAKAVSLVEHELKQRGLDMMLICTGNDIQSKKKYLQFLLKKHVDAIILIGSPFREDEDNSHLAETARKVPIIAINSLLELPNIYSVLCDEAGGMELAVRKLTNAGCKNILYLYDRTNYSGQQKLQGFRAGIARAGLPHQEKLICRTSRDLPIVEETVKRMIAPSLPFDAIIGSEDQIAIGAQKALSAANLHLPVIGCNNSVLADCATPSLTSIDNRLDILCPAAVDVLAKILETGPDAAPSQTVFPAIIQYRDSFPAPPDSR</sequence>
<evidence type="ECO:0000256" key="3">
    <source>
        <dbReference type="ARBA" id="ARBA00023163"/>
    </source>
</evidence>
<dbReference type="InterPro" id="IPR010982">
    <property type="entry name" value="Lambda_DNA-bd_dom_sf"/>
</dbReference>
<dbReference type="EMBL" id="VUNL01000007">
    <property type="protein sequence ID" value="MSV24975.1"/>
    <property type="molecule type" value="Genomic_DNA"/>
</dbReference>
<name>A0A6I2UX75_9FIRM</name>
<dbReference type="PANTHER" id="PTHR30146">
    <property type="entry name" value="LACI-RELATED TRANSCRIPTIONAL REPRESSOR"/>
    <property type="match status" value="1"/>
</dbReference>
<evidence type="ECO:0000256" key="1">
    <source>
        <dbReference type="ARBA" id="ARBA00023015"/>
    </source>
</evidence>
<protein>
    <submittedName>
        <fullName evidence="5">LacI family transcriptional regulator</fullName>
    </submittedName>
</protein>
<dbReference type="Gene3D" id="1.10.260.40">
    <property type="entry name" value="lambda repressor-like DNA-binding domains"/>
    <property type="match status" value="1"/>
</dbReference>
<dbReference type="GO" id="GO:0000976">
    <property type="term" value="F:transcription cis-regulatory region binding"/>
    <property type="evidence" value="ECO:0007669"/>
    <property type="project" value="TreeGrafter"/>
</dbReference>
<dbReference type="SUPFAM" id="SSF53822">
    <property type="entry name" value="Periplasmic binding protein-like I"/>
    <property type="match status" value="1"/>
</dbReference>
<proteinExistence type="predicted"/>
<dbReference type="CDD" id="cd01392">
    <property type="entry name" value="HTH_LacI"/>
    <property type="match status" value="1"/>
</dbReference>
<keyword evidence="2" id="KW-0238">DNA-binding</keyword>
<feature type="domain" description="HTH lacI-type" evidence="4">
    <location>
        <begin position="1"/>
        <end position="55"/>
    </location>
</feature>
<keyword evidence="3" id="KW-0804">Transcription</keyword>
<dbReference type="Gene3D" id="3.40.50.2300">
    <property type="match status" value="2"/>
</dbReference>
<accession>A0A6I2UX75</accession>
<reference evidence="5 6" key="1">
    <citation type="submission" date="2019-08" db="EMBL/GenBank/DDBJ databases">
        <title>In-depth cultivation of the pig gut microbiome towards novel bacterial diversity and tailored functional studies.</title>
        <authorList>
            <person name="Wylensek D."/>
            <person name="Hitch T.C.A."/>
            <person name="Clavel T."/>
        </authorList>
    </citation>
    <scope>NUCLEOTIDE SEQUENCE [LARGE SCALE GENOMIC DNA]</scope>
    <source>
        <strain evidence="6">WCA-380-WT-3B3</strain>
    </source>
</reference>
<dbReference type="CDD" id="cd06267">
    <property type="entry name" value="PBP1_LacI_sugar_binding-like"/>
    <property type="match status" value="1"/>
</dbReference>
<evidence type="ECO:0000313" key="6">
    <source>
        <dbReference type="Proteomes" id="UP000430222"/>
    </source>
</evidence>
<comment type="caution">
    <text evidence="5">The sequence shown here is derived from an EMBL/GenBank/DDBJ whole genome shotgun (WGS) entry which is preliminary data.</text>
</comment>
<dbReference type="AlphaFoldDB" id="A0A6I2UX75"/>
<gene>
    <name evidence="5" type="ORF">FYJ78_07225</name>
</gene>
<dbReference type="Pfam" id="PF00532">
    <property type="entry name" value="Peripla_BP_1"/>
    <property type="match status" value="1"/>
</dbReference>
<dbReference type="PANTHER" id="PTHR30146:SF109">
    <property type="entry name" value="HTH-TYPE TRANSCRIPTIONAL REGULATOR GALS"/>
    <property type="match status" value="1"/>
</dbReference>
<dbReference type="SUPFAM" id="SSF47413">
    <property type="entry name" value="lambda repressor-like DNA-binding domains"/>
    <property type="match status" value="1"/>
</dbReference>
<dbReference type="RefSeq" id="WP_154620753.1">
    <property type="nucleotide sequence ID" value="NZ_CBCTNG010000001.1"/>
</dbReference>
<dbReference type="PROSITE" id="PS50932">
    <property type="entry name" value="HTH_LACI_2"/>
    <property type="match status" value="1"/>
</dbReference>
<dbReference type="SMART" id="SM00354">
    <property type="entry name" value="HTH_LACI"/>
    <property type="match status" value="1"/>
</dbReference>
<dbReference type="InterPro" id="IPR001761">
    <property type="entry name" value="Peripla_BP/Lac1_sug-bd_dom"/>
</dbReference>
<evidence type="ECO:0000313" key="5">
    <source>
        <dbReference type="EMBL" id="MSV24975.1"/>
    </source>
</evidence>
<dbReference type="Pfam" id="PF00356">
    <property type="entry name" value="LacI"/>
    <property type="match status" value="1"/>
</dbReference>
<evidence type="ECO:0000256" key="2">
    <source>
        <dbReference type="ARBA" id="ARBA00023125"/>
    </source>
</evidence>